<proteinExistence type="predicted"/>
<reference evidence="2 3" key="1">
    <citation type="submission" date="2015-01" db="EMBL/GenBank/DDBJ databases">
        <title>Genome of allotetraploid Gossypium barbadense reveals genomic plasticity and fiber elongation in cotton evolution.</title>
        <authorList>
            <person name="Chen X."/>
            <person name="Liu X."/>
            <person name="Zhao B."/>
            <person name="Zheng H."/>
            <person name="Hu Y."/>
            <person name="Lu G."/>
            <person name="Yang C."/>
            <person name="Chen J."/>
            <person name="Shan C."/>
            <person name="Zhang L."/>
            <person name="Zhou Y."/>
            <person name="Wang L."/>
            <person name="Guo W."/>
            <person name="Bai Y."/>
            <person name="Ruan J."/>
            <person name="Shangguan X."/>
            <person name="Mao Y."/>
            <person name="Jiang J."/>
            <person name="Zhu Y."/>
            <person name="Lei J."/>
            <person name="Kang H."/>
            <person name="Chen S."/>
            <person name="He X."/>
            <person name="Wang R."/>
            <person name="Wang Y."/>
            <person name="Chen J."/>
            <person name="Wang L."/>
            <person name="Yu S."/>
            <person name="Wang B."/>
            <person name="Wei J."/>
            <person name="Song S."/>
            <person name="Lu X."/>
            <person name="Gao Z."/>
            <person name="Gu W."/>
            <person name="Deng X."/>
            <person name="Ma D."/>
            <person name="Wang S."/>
            <person name="Liang W."/>
            <person name="Fang L."/>
            <person name="Cai C."/>
            <person name="Zhu X."/>
            <person name="Zhou B."/>
            <person name="Zhang Y."/>
            <person name="Chen Z."/>
            <person name="Xu S."/>
            <person name="Zhu R."/>
            <person name="Wang S."/>
            <person name="Zhang T."/>
            <person name="Zhao G."/>
        </authorList>
    </citation>
    <scope>NUCLEOTIDE SEQUENCE [LARGE SCALE GENOMIC DNA]</scope>
    <source>
        <strain evidence="3">cv. Xinhai21</strain>
        <tissue evidence="2">Leaf</tissue>
    </source>
</reference>
<accession>A0A2P5WSN4</accession>
<dbReference type="EMBL" id="KZ666632">
    <property type="protein sequence ID" value="PPR94068.1"/>
    <property type="molecule type" value="Genomic_DNA"/>
</dbReference>
<dbReference type="Proteomes" id="UP000239757">
    <property type="component" value="Unassembled WGS sequence"/>
</dbReference>
<gene>
    <name evidence="2" type="ORF">GOBAR_AA26600</name>
</gene>
<evidence type="ECO:0000313" key="3">
    <source>
        <dbReference type="Proteomes" id="UP000239757"/>
    </source>
</evidence>
<feature type="region of interest" description="Disordered" evidence="1">
    <location>
        <begin position="208"/>
        <end position="235"/>
    </location>
</feature>
<organism evidence="2 3">
    <name type="scientific">Gossypium barbadense</name>
    <name type="common">Sea Island cotton</name>
    <name type="synonym">Hibiscus barbadensis</name>
    <dbReference type="NCBI Taxonomy" id="3634"/>
    <lineage>
        <taxon>Eukaryota</taxon>
        <taxon>Viridiplantae</taxon>
        <taxon>Streptophyta</taxon>
        <taxon>Embryophyta</taxon>
        <taxon>Tracheophyta</taxon>
        <taxon>Spermatophyta</taxon>
        <taxon>Magnoliopsida</taxon>
        <taxon>eudicotyledons</taxon>
        <taxon>Gunneridae</taxon>
        <taxon>Pentapetalae</taxon>
        <taxon>rosids</taxon>
        <taxon>malvids</taxon>
        <taxon>Malvales</taxon>
        <taxon>Malvaceae</taxon>
        <taxon>Malvoideae</taxon>
        <taxon>Gossypium</taxon>
    </lineage>
</organism>
<feature type="compositionally biased region" description="Basic and acidic residues" evidence="1">
    <location>
        <begin position="221"/>
        <end position="235"/>
    </location>
</feature>
<evidence type="ECO:0000256" key="1">
    <source>
        <dbReference type="SAM" id="MobiDB-lite"/>
    </source>
</evidence>
<evidence type="ECO:0000313" key="2">
    <source>
        <dbReference type="EMBL" id="PPR94068.1"/>
    </source>
</evidence>
<sequence length="235" mass="25643">MDLRVALMAQRKRPRIGTSVVNLAISNEEDTDSGRLELCCKNRVDHIGTFVIMITTSLSANSQTAACESSLVPTHSNSPPLSIPPFLMPPPRELPIGKSGESAPSYKNLNYDELQDIMGKWRASVSGTGQRKLCIGLNEKISRTEAIRMKLEVNLKVSEERWLGISEVATLRAKLKKDFYLEGSLDPTIVPIGDDTADTPTANNIDVAEGNEGGDIGGEECEGRENEVIDDQTKT</sequence>
<protein>
    <submittedName>
        <fullName evidence="2">Uncharacterized protein</fullName>
    </submittedName>
</protein>
<dbReference type="AlphaFoldDB" id="A0A2P5WSN4"/>
<name>A0A2P5WSN4_GOSBA</name>